<dbReference type="Gene3D" id="1.20.120.1080">
    <property type="match status" value="1"/>
</dbReference>
<evidence type="ECO:0000259" key="6">
    <source>
        <dbReference type="PROSITE" id="PS51194"/>
    </source>
</evidence>
<dbReference type="InterPro" id="IPR048333">
    <property type="entry name" value="HA2_WH"/>
</dbReference>
<dbReference type="InterPro" id="IPR001650">
    <property type="entry name" value="Helicase_C-like"/>
</dbReference>
<evidence type="ECO:0000256" key="2">
    <source>
        <dbReference type="ARBA" id="ARBA00022490"/>
    </source>
</evidence>
<comment type="subcellular location">
    <subcellularLocation>
        <location evidence="1">Cytoplasm</location>
    </subcellularLocation>
</comment>
<evidence type="ECO:0008006" key="9">
    <source>
        <dbReference type="Google" id="ProtNLM"/>
    </source>
</evidence>
<dbReference type="InterPro" id="IPR027417">
    <property type="entry name" value="P-loop_NTPase"/>
</dbReference>
<dbReference type="Pfam" id="PF00271">
    <property type="entry name" value="Helicase_C"/>
    <property type="match status" value="1"/>
</dbReference>
<evidence type="ECO:0000256" key="1">
    <source>
        <dbReference type="ARBA" id="ARBA00004496"/>
    </source>
</evidence>
<dbReference type="CDD" id="cd18791">
    <property type="entry name" value="SF2_C_RHA"/>
    <property type="match status" value="1"/>
</dbReference>
<dbReference type="SMART" id="SM00487">
    <property type="entry name" value="DEXDc"/>
    <property type="match status" value="1"/>
</dbReference>
<dbReference type="Pfam" id="PF04408">
    <property type="entry name" value="WHD_HA2"/>
    <property type="match status" value="1"/>
</dbReference>
<dbReference type="PANTHER" id="PTHR18934:SF113">
    <property type="entry name" value="ATP-DEPENDENT RNA HELICASE TDRD9"/>
    <property type="match status" value="1"/>
</dbReference>
<evidence type="ECO:0000256" key="3">
    <source>
        <dbReference type="ARBA" id="ARBA00022741"/>
    </source>
</evidence>
<gene>
    <name evidence="7" type="ORF">LPLAT_LOCUS12655</name>
</gene>
<dbReference type="AlphaFoldDB" id="A0AAV2P609"/>
<reference evidence="7" key="1">
    <citation type="submission" date="2024-04" db="EMBL/GenBank/DDBJ databases">
        <authorList>
            <consortium name="Molecular Ecology Group"/>
        </authorList>
    </citation>
    <scope>NUCLEOTIDE SEQUENCE</scope>
</reference>
<dbReference type="GO" id="GO:0004386">
    <property type="term" value="F:helicase activity"/>
    <property type="evidence" value="ECO:0007669"/>
    <property type="project" value="TreeGrafter"/>
</dbReference>
<dbReference type="Pfam" id="PF21010">
    <property type="entry name" value="HA2_C"/>
    <property type="match status" value="1"/>
</dbReference>
<dbReference type="PROSITE" id="PS51194">
    <property type="entry name" value="HELICASE_CTER"/>
    <property type="match status" value="1"/>
</dbReference>
<evidence type="ECO:0000259" key="5">
    <source>
        <dbReference type="PROSITE" id="PS51192"/>
    </source>
</evidence>
<dbReference type="SMART" id="SM00847">
    <property type="entry name" value="HA2"/>
    <property type="match status" value="1"/>
</dbReference>
<evidence type="ECO:0000256" key="4">
    <source>
        <dbReference type="ARBA" id="ARBA00022840"/>
    </source>
</evidence>
<dbReference type="PROSITE" id="PS51192">
    <property type="entry name" value="HELICASE_ATP_BIND_1"/>
    <property type="match status" value="1"/>
</dbReference>
<sequence length="1214" mass="139587">MNDDLVDDILNIYKTTNPVKIVMPCPSSRKVAQDNRGFHVEYNSHHANKDSTESEKDYVKEYQQKDDQEYLKLKNNMIFDINNHLDNMSEVTAFEEEEISRANTAQIYRTYNFAYRPKTNLPIICTRDKIVSMIASNSVVVIRGSTGCGKTTQVPQLILDAEFEKKQHCNIIVTQPRRIAALSIAKRVSQEREWPVGTLVGYQMGLIRNTCHDTRITYCTTGVLLHKLINKRHMMEYTHVILDEVHERDEDMDFLLLVVRKLLRTNSTTVKVILMSATIDVDKFAQYFSTPVENKLLPAPIIDIPQRSPYNVSIYYIDELENLGNIPQISDDEPKFTNEMAEFCARIILIFDGVDIKSNDDSDGAYERHAVLIFLPGLPEIEELRSVLLSAKYTDTKWDIIILHSLISTEDQENIFKKPPKDFRRIILSTNIAESSITVPDVKYVIDFCLTKLHMTETGTNYQCLQLCWASKSNCQQRAGRAGRLMDGRVYRMVPRSFYEAVLQEEIIPEMLRAPLANIVLKAKLLNMGEPKALLALSLDPPNLSSLRSTVLLLKEVGALLDRGQSIQEFDGELTPLGRVMASLPLDVHASKLIILGHLFGILQDAIIIAASMSVKDIFNIDFKELESTYNEKLYWAAQSDSDSIACLNAFKVWRNDKANRRITSPYEEKEWAKRKSLRVKSLREIDAFVADLTMKLRNFGIRETMGSNKITWESLNIDRTFIIKMIIAGAFYPNYFTKFPHKVEHYKQNVEKLLSFRNPVNTVVLRGWPLHQPGALYSRRFQEIFGQHLGLKNHENITVSFDGSNRVYVEYEERNRSSDNYWFIRNCIKMRQCRIPIEIRLLSEIDARRRAEQLGLTKDYGQIVFSPSEPEEPPYKRYFYHQKPYPELPEQSEYRTTVRLEGPVSPIETQLIHLVSTGTSKCVSVEATSVNSVLLDTYPDNPRGPILVAQTVSRSSKNITQLYLRNTTLLPNTPGLASLITLIFTPYMELRRSPLGTYYTGALCGLGYNPSTGKSLFPEHDIQVIFDIEITMNDLRMINKLRHWMNVAMNFSNGPSDIDEEAQNELTIKCQNQIKDAFKEVIYTPRKTQEPISINNFDKWNRYDGTLFLEPARETLRKSNIYRLHKALELNKEDDKLEETIKHLLELEILAHENPSETSITPVYCKLCLTEVRGIINLRAHLCSEEHTTKQRMIDTTAEFGEDLQSLLTKLRL</sequence>
<protein>
    <recommendedName>
        <fullName evidence="9">ATP-dependent RNA helicase spindle-E</fullName>
    </recommendedName>
</protein>
<dbReference type="PANTHER" id="PTHR18934">
    <property type="entry name" value="ATP-DEPENDENT RNA HELICASE"/>
    <property type="match status" value="1"/>
</dbReference>
<feature type="domain" description="Helicase ATP-binding" evidence="5">
    <location>
        <begin position="131"/>
        <end position="297"/>
    </location>
</feature>
<evidence type="ECO:0000313" key="8">
    <source>
        <dbReference type="Proteomes" id="UP001497644"/>
    </source>
</evidence>
<feature type="domain" description="Helicase C-terminal" evidence="6">
    <location>
        <begin position="361"/>
        <end position="527"/>
    </location>
</feature>
<dbReference type="InterPro" id="IPR007502">
    <property type="entry name" value="Helicase-assoc_dom"/>
</dbReference>
<keyword evidence="4" id="KW-0067">ATP-binding</keyword>
<dbReference type="Gene3D" id="3.40.50.300">
    <property type="entry name" value="P-loop containing nucleotide triphosphate hydrolases"/>
    <property type="match status" value="2"/>
</dbReference>
<dbReference type="SMART" id="SM00490">
    <property type="entry name" value="HELICc"/>
    <property type="match status" value="1"/>
</dbReference>
<evidence type="ECO:0000313" key="7">
    <source>
        <dbReference type="EMBL" id="CAL1687449.1"/>
    </source>
</evidence>
<dbReference type="Proteomes" id="UP001497644">
    <property type="component" value="Chromosome 7"/>
</dbReference>
<proteinExistence type="predicted"/>
<dbReference type="GO" id="GO:0005737">
    <property type="term" value="C:cytoplasm"/>
    <property type="evidence" value="ECO:0007669"/>
    <property type="project" value="UniProtKB-SubCell"/>
</dbReference>
<organism evidence="7 8">
    <name type="scientific">Lasius platythorax</name>
    <dbReference type="NCBI Taxonomy" id="488582"/>
    <lineage>
        <taxon>Eukaryota</taxon>
        <taxon>Metazoa</taxon>
        <taxon>Ecdysozoa</taxon>
        <taxon>Arthropoda</taxon>
        <taxon>Hexapoda</taxon>
        <taxon>Insecta</taxon>
        <taxon>Pterygota</taxon>
        <taxon>Neoptera</taxon>
        <taxon>Endopterygota</taxon>
        <taxon>Hymenoptera</taxon>
        <taxon>Apocrita</taxon>
        <taxon>Aculeata</taxon>
        <taxon>Formicoidea</taxon>
        <taxon>Formicidae</taxon>
        <taxon>Formicinae</taxon>
        <taxon>Lasius</taxon>
        <taxon>Lasius</taxon>
    </lineage>
</organism>
<dbReference type="GO" id="GO:0003723">
    <property type="term" value="F:RNA binding"/>
    <property type="evidence" value="ECO:0007669"/>
    <property type="project" value="TreeGrafter"/>
</dbReference>
<dbReference type="EMBL" id="OZ034830">
    <property type="protein sequence ID" value="CAL1687449.1"/>
    <property type="molecule type" value="Genomic_DNA"/>
</dbReference>
<keyword evidence="8" id="KW-1185">Reference proteome</keyword>
<keyword evidence="3" id="KW-0547">Nucleotide-binding</keyword>
<dbReference type="InterPro" id="IPR014001">
    <property type="entry name" value="Helicase_ATP-bd"/>
</dbReference>
<accession>A0AAV2P609</accession>
<dbReference type="InterPro" id="IPR011545">
    <property type="entry name" value="DEAD/DEAH_box_helicase_dom"/>
</dbReference>
<dbReference type="GO" id="GO:0005524">
    <property type="term" value="F:ATP binding"/>
    <property type="evidence" value="ECO:0007669"/>
    <property type="project" value="UniProtKB-KW"/>
</dbReference>
<dbReference type="Pfam" id="PF00270">
    <property type="entry name" value="DEAD"/>
    <property type="match status" value="1"/>
</dbReference>
<dbReference type="SUPFAM" id="SSF52540">
    <property type="entry name" value="P-loop containing nucleoside triphosphate hydrolases"/>
    <property type="match status" value="1"/>
</dbReference>
<name>A0AAV2P609_9HYME</name>
<keyword evidence="2" id="KW-0963">Cytoplasm</keyword>